<dbReference type="SUPFAM" id="SSF53850">
    <property type="entry name" value="Periplasmic binding protein-like II"/>
    <property type="match status" value="1"/>
</dbReference>
<comment type="caution">
    <text evidence="6">The sequence shown here is derived from an EMBL/GenBank/DDBJ whole genome shotgun (WGS) entry which is preliminary data.</text>
</comment>
<dbReference type="InterPro" id="IPR036390">
    <property type="entry name" value="WH_DNA-bd_sf"/>
</dbReference>
<comment type="similarity">
    <text evidence="1">Belongs to the LysR transcriptional regulatory family.</text>
</comment>
<dbReference type="Gene3D" id="1.10.10.10">
    <property type="entry name" value="Winged helix-like DNA-binding domain superfamily/Winged helix DNA-binding domain"/>
    <property type="match status" value="1"/>
</dbReference>
<dbReference type="PANTHER" id="PTHR30126">
    <property type="entry name" value="HTH-TYPE TRANSCRIPTIONAL REGULATOR"/>
    <property type="match status" value="1"/>
</dbReference>
<accession>A0ABS1V3B3</accession>
<dbReference type="Pfam" id="PF03466">
    <property type="entry name" value="LysR_substrate"/>
    <property type="match status" value="1"/>
</dbReference>
<evidence type="ECO:0000256" key="1">
    <source>
        <dbReference type="ARBA" id="ARBA00009437"/>
    </source>
</evidence>
<evidence type="ECO:0000313" key="6">
    <source>
        <dbReference type="EMBL" id="MBL6456175.1"/>
    </source>
</evidence>
<keyword evidence="2" id="KW-0805">Transcription regulation</keyword>
<dbReference type="InterPro" id="IPR000847">
    <property type="entry name" value="LysR_HTH_N"/>
</dbReference>
<keyword evidence="3" id="KW-0238">DNA-binding</keyword>
<dbReference type="Proteomes" id="UP000606490">
    <property type="component" value="Unassembled WGS sequence"/>
</dbReference>
<dbReference type="InterPro" id="IPR005119">
    <property type="entry name" value="LysR_subst-bd"/>
</dbReference>
<evidence type="ECO:0000259" key="5">
    <source>
        <dbReference type="PROSITE" id="PS50931"/>
    </source>
</evidence>
<keyword evidence="7" id="KW-1185">Reference proteome</keyword>
<name>A0ABS1V3B3_9PROT</name>
<dbReference type="Pfam" id="PF00126">
    <property type="entry name" value="HTH_1"/>
    <property type="match status" value="1"/>
</dbReference>
<evidence type="ECO:0000256" key="2">
    <source>
        <dbReference type="ARBA" id="ARBA00023015"/>
    </source>
</evidence>
<evidence type="ECO:0000313" key="7">
    <source>
        <dbReference type="Proteomes" id="UP000606490"/>
    </source>
</evidence>
<gene>
    <name evidence="6" type="ORF">JMJ55_12640</name>
</gene>
<dbReference type="SUPFAM" id="SSF46785">
    <property type="entry name" value="Winged helix' DNA-binding domain"/>
    <property type="match status" value="1"/>
</dbReference>
<dbReference type="RefSeq" id="WP_202825905.1">
    <property type="nucleotide sequence ID" value="NZ_JAEUXJ010000004.1"/>
</dbReference>
<dbReference type="InterPro" id="IPR036388">
    <property type="entry name" value="WH-like_DNA-bd_sf"/>
</dbReference>
<sequence length="297" mass="31532">MDLADLRMFEAVARLGSMSRAAEGLHTVQSNVTAHIRQLEARLGTALFLRGGRGVQLTPAGARLLPHARRALRVVEDARRAVLDDGRPQGALCLGTLETTAAIRLAPALIGFAAAHPAVDLTLRTGTTCELLAQALAQEVEGAFLCGPLAHEELEALPIWEEELVLLSAPGTRPLEQLRAAGGACRIIVLRAGCSYRQRLEEMLVRRGIPAPRVLEFGTLEAIFASVAAGLGITLLPRALVGPVVAPGRLAVEALPGEEGRVETLFVRRRDAYASSALRAFLDSVRGEATARAVAAE</sequence>
<dbReference type="PANTHER" id="PTHR30126:SF40">
    <property type="entry name" value="HTH-TYPE TRANSCRIPTIONAL REGULATOR GLTR"/>
    <property type="match status" value="1"/>
</dbReference>
<protein>
    <submittedName>
        <fullName evidence="6">LysR family transcriptional regulator</fullName>
    </submittedName>
</protein>
<dbReference type="PROSITE" id="PS50931">
    <property type="entry name" value="HTH_LYSR"/>
    <property type="match status" value="1"/>
</dbReference>
<organism evidence="6 7">
    <name type="scientific">Belnapia mucosa</name>
    <dbReference type="NCBI Taxonomy" id="2804532"/>
    <lineage>
        <taxon>Bacteria</taxon>
        <taxon>Pseudomonadati</taxon>
        <taxon>Pseudomonadota</taxon>
        <taxon>Alphaproteobacteria</taxon>
        <taxon>Acetobacterales</taxon>
        <taxon>Roseomonadaceae</taxon>
        <taxon>Belnapia</taxon>
    </lineage>
</organism>
<evidence type="ECO:0000256" key="3">
    <source>
        <dbReference type="ARBA" id="ARBA00023125"/>
    </source>
</evidence>
<keyword evidence="4" id="KW-0804">Transcription</keyword>
<evidence type="ECO:0000256" key="4">
    <source>
        <dbReference type="ARBA" id="ARBA00023163"/>
    </source>
</evidence>
<proteinExistence type="inferred from homology"/>
<dbReference type="EMBL" id="JAEUXJ010000004">
    <property type="protein sequence ID" value="MBL6456175.1"/>
    <property type="molecule type" value="Genomic_DNA"/>
</dbReference>
<dbReference type="Gene3D" id="3.40.190.290">
    <property type="match status" value="1"/>
</dbReference>
<dbReference type="PRINTS" id="PR00039">
    <property type="entry name" value="HTHLYSR"/>
</dbReference>
<reference evidence="6 7" key="1">
    <citation type="submission" date="2021-01" db="EMBL/GenBank/DDBJ databases">
        <title>Belnapia mucosa sp. nov. and Belnapia arida sp. nov., isolated from the Tabernas Desert (Almeria, Spain).</title>
        <authorList>
            <person name="Molina-Menor E."/>
            <person name="Vidal-Verdu A."/>
            <person name="Calonge A."/>
            <person name="Satari L."/>
            <person name="Pereto Magraner J."/>
            <person name="Porcar Miralles M."/>
        </authorList>
    </citation>
    <scope>NUCLEOTIDE SEQUENCE [LARGE SCALE GENOMIC DNA]</scope>
    <source>
        <strain evidence="6 7">T6</strain>
    </source>
</reference>
<feature type="domain" description="HTH lysR-type" evidence="5">
    <location>
        <begin position="1"/>
        <end position="58"/>
    </location>
</feature>